<protein>
    <recommendedName>
        <fullName evidence="6">Methanethiol oxidase</fullName>
    </recommendedName>
</protein>
<keyword evidence="3" id="KW-0732">Signal</keyword>
<proteinExistence type="inferred from homology"/>
<gene>
    <name evidence="4" type="ORF">ABMA28_004692</name>
</gene>
<dbReference type="EMBL" id="JBEDNZ010000016">
    <property type="protein sequence ID" value="KAL0822669.1"/>
    <property type="molecule type" value="Genomic_DNA"/>
</dbReference>
<evidence type="ECO:0000256" key="2">
    <source>
        <dbReference type="ARBA" id="ARBA00023266"/>
    </source>
</evidence>
<organism evidence="4 5">
    <name type="scientific">Loxostege sticticalis</name>
    <name type="common">Beet webworm moth</name>
    <dbReference type="NCBI Taxonomy" id="481309"/>
    <lineage>
        <taxon>Eukaryota</taxon>
        <taxon>Metazoa</taxon>
        <taxon>Ecdysozoa</taxon>
        <taxon>Arthropoda</taxon>
        <taxon>Hexapoda</taxon>
        <taxon>Insecta</taxon>
        <taxon>Pterygota</taxon>
        <taxon>Neoptera</taxon>
        <taxon>Endopterygota</taxon>
        <taxon>Lepidoptera</taxon>
        <taxon>Glossata</taxon>
        <taxon>Ditrysia</taxon>
        <taxon>Pyraloidea</taxon>
        <taxon>Crambidae</taxon>
        <taxon>Pyraustinae</taxon>
        <taxon>Loxostege</taxon>
    </lineage>
</organism>
<feature type="signal peptide" evidence="3">
    <location>
        <begin position="1"/>
        <end position="18"/>
    </location>
</feature>
<dbReference type="AlphaFoldDB" id="A0ABD0SS40"/>
<dbReference type="PANTHER" id="PTHR23300:SF0">
    <property type="entry name" value="METHANETHIOL OXIDASE"/>
    <property type="match status" value="1"/>
</dbReference>
<dbReference type="SUPFAM" id="SSF75011">
    <property type="entry name" value="3-carboxy-cis,cis-mucoante lactonizing enzyme"/>
    <property type="match status" value="1"/>
</dbReference>
<comment type="caution">
    <text evidence="4">The sequence shown here is derived from an EMBL/GenBank/DDBJ whole genome shotgun (WGS) entry which is preliminary data.</text>
</comment>
<dbReference type="PANTHER" id="PTHR23300">
    <property type="entry name" value="METHANETHIOL OXIDASE"/>
    <property type="match status" value="1"/>
</dbReference>
<evidence type="ECO:0000256" key="1">
    <source>
        <dbReference type="ARBA" id="ARBA00005606"/>
    </source>
</evidence>
<dbReference type="InterPro" id="IPR008826">
    <property type="entry name" value="Se-bd"/>
</dbReference>
<keyword evidence="2" id="KW-0711">Selenium</keyword>
<sequence>MRQSLFIILACVCYRYLSLPVACIWYSDSVVSDLCTKMSCCKGPGYASPLDAFRNGPREQLLYVICVQPDQTKQDYLATVDVDPKSPTYCQVIHRTYTGKTGDELHHSGWNVCSSCHDNAELKRNLLILPGLASGNIYAVDVGTDPRKPKIHKVIDGADFKSLNCTFPHTTHCLATGEIMISTMGDKDEEGQGDFVLIDSKTLKVKGTWTKGPKLAKFGYDYWYQPYHDVMISSEWGTPKYLKTGYHPDDVTNPDRYGTSLNVYKWSTHELQQVIDMGKEGTAPLEIRFLHDPKADQGFVGCAIGATVYRFYKSENGTWKTDKVINVPAKKVVSKDGVVSELNGLMSDIILSLDDKYLYFSTWLHGEVWQYDISDPKNPKLTGHVLLGGQVLNEHYKLLEEDPPKPVIVKGKRLYGAPQMLQLSLDGKRLYASSSFFSPWDKQFYPKMIEQGGWIIKLDVDTENGGMKLDPDFLVHFGNEPDGPVLPHEMRYPGGDCTSDIWLAKD</sequence>
<accession>A0ABD0SS40</accession>
<comment type="similarity">
    <text evidence="1">Belongs to the selenium-binding protein family.</text>
</comment>
<reference evidence="4 5" key="1">
    <citation type="submission" date="2024-06" db="EMBL/GenBank/DDBJ databases">
        <title>A chromosome-level genome assembly of beet webworm, Loxostege sticticalis.</title>
        <authorList>
            <person name="Zhang Y."/>
        </authorList>
    </citation>
    <scope>NUCLEOTIDE SEQUENCE [LARGE SCALE GENOMIC DNA]</scope>
    <source>
        <strain evidence="4">AQ028</strain>
        <tissue evidence="4">Male pupae</tissue>
    </source>
</reference>
<evidence type="ECO:0008006" key="6">
    <source>
        <dbReference type="Google" id="ProtNLM"/>
    </source>
</evidence>
<dbReference type="Proteomes" id="UP001549921">
    <property type="component" value="Unassembled WGS sequence"/>
</dbReference>
<evidence type="ECO:0000256" key="3">
    <source>
        <dbReference type="SAM" id="SignalP"/>
    </source>
</evidence>
<evidence type="ECO:0000313" key="4">
    <source>
        <dbReference type="EMBL" id="KAL0822669.1"/>
    </source>
</evidence>
<feature type="chain" id="PRO_5044759978" description="Methanethiol oxidase" evidence="3">
    <location>
        <begin position="19"/>
        <end position="506"/>
    </location>
</feature>
<dbReference type="Pfam" id="PF05694">
    <property type="entry name" value="SBP56"/>
    <property type="match status" value="1"/>
</dbReference>
<evidence type="ECO:0000313" key="5">
    <source>
        <dbReference type="Proteomes" id="UP001549921"/>
    </source>
</evidence>
<name>A0ABD0SS40_LOXSC</name>